<keyword evidence="2" id="KW-0813">Transport</keyword>
<proteinExistence type="predicted"/>
<dbReference type="PRINTS" id="PR01036">
    <property type="entry name" value="TCRTETB"/>
</dbReference>
<evidence type="ECO:0000256" key="6">
    <source>
        <dbReference type="SAM" id="Phobius"/>
    </source>
</evidence>
<feature type="transmembrane region" description="Helical" evidence="6">
    <location>
        <begin position="104"/>
        <end position="122"/>
    </location>
</feature>
<reference evidence="8 9" key="1">
    <citation type="submission" date="2020-12" db="EMBL/GenBank/DDBJ databases">
        <title>Vagococcus allomyrinae sp. nov. and Enterococcus lavae sp. nov., isolated from the larvae of Allomyrina dichotoma.</title>
        <authorList>
            <person name="Lee S.D."/>
        </authorList>
    </citation>
    <scope>NUCLEOTIDE SEQUENCE [LARGE SCALE GENOMIC DNA]</scope>
    <source>
        <strain evidence="8 9">BWM-S5</strain>
    </source>
</reference>
<dbReference type="EMBL" id="JAEDXU010000007">
    <property type="protein sequence ID" value="MBP1047399.1"/>
    <property type="molecule type" value="Genomic_DNA"/>
</dbReference>
<keyword evidence="5 6" id="KW-0472">Membrane</keyword>
<dbReference type="Pfam" id="PF07690">
    <property type="entry name" value="MFS_1"/>
    <property type="match status" value="1"/>
</dbReference>
<dbReference type="InterPro" id="IPR020846">
    <property type="entry name" value="MFS_dom"/>
</dbReference>
<dbReference type="PANTHER" id="PTHR42718:SF9">
    <property type="entry name" value="MAJOR FACILITATOR SUPERFAMILY MULTIDRUG TRANSPORTER MFSC"/>
    <property type="match status" value="1"/>
</dbReference>
<evidence type="ECO:0000256" key="1">
    <source>
        <dbReference type="ARBA" id="ARBA00004651"/>
    </source>
</evidence>
<accession>A0ABS4CLC4</accession>
<feature type="transmembrane region" description="Helical" evidence="6">
    <location>
        <begin position="322"/>
        <end position="339"/>
    </location>
</feature>
<dbReference type="InterPro" id="IPR011701">
    <property type="entry name" value="MFS"/>
</dbReference>
<feature type="transmembrane region" description="Helical" evidence="6">
    <location>
        <begin position="160"/>
        <end position="182"/>
    </location>
</feature>
<dbReference type="PANTHER" id="PTHR42718">
    <property type="entry name" value="MAJOR FACILITATOR SUPERFAMILY MULTIDRUG TRANSPORTER MFSC"/>
    <property type="match status" value="1"/>
</dbReference>
<feature type="transmembrane region" description="Helical" evidence="6">
    <location>
        <begin position="288"/>
        <end position="310"/>
    </location>
</feature>
<feature type="transmembrane region" description="Helical" evidence="6">
    <location>
        <begin position="384"/>
        <end position="405"/>
    </location>
</feature>
<feature type="transmembrane region" description="Helical" evidence="6">
    <location>
        <begin position="134"/>
        <end position="154"/>
    </location>
</feature>
<evidence type="ECO:0000256" key="3">
    <source>
        <dbReference type="ARBA" id="ARBA00022692"/>
    </source>
</evidence>
<dbReference type="Gene3D" id="1.20.1720.10">
    <property type="entry name" value="Multidrug resistance protein D"/>
    <property type="match status" value="1"/>
</dbReference>
<comment type="subcellular location">
    <subcellularLocation>
        <location evidence="1">Cell membrane</location>
        <topology evidence="1">Multi-pass membrane protein</topology>
    </subcellularLocation>
</comment>
<evidence type="ECO:0000259" key="7">
    <source>
        <dbReference type="PROSITE" id="PS50850"/>
    </source>
</evidence>
<evidence type="ECO:0000256" key="4">
    <source>
        <dbReference type="ARBA" id="ARBA00022989"/>
    </source>
</evidence>
<name>A0ABS4CLC4_9ENTE</name>
<dbReference type="Proteomes" id="UP000673375">
    <property type="component" value="Unassembled WGS sequence"/>
</dbReference>
<dbReference type="PROSITE" id="PS50850">
    <property type="entry name" value="MFS"/>
    <property type="match status" value="1"/>
</dbReference>
<evidence type="ECO:0000256" key="5">
    <source>
        <dbReference type="ARBA" id="ARBA00023136"/>
    </source>
</evidence>
<feature type="transmembrane region" description="Helical" evidence="6">
    <location>
        <begin position="194"/>
        <end position="213"/>
    </location>
</feature>
<sequence length="454" mass="48769">MRTFNVYLAILATGVLTFSGVLIETAMNVTFPTLIAQFNISTVQVQWVTTIYLLMISIIVPLSSYLTKNYSMKNLFTSAIILFILGVSINCIPINFSLLLMGRVFQGIATGIALPLMFSIILTKVPLKNRGMMIGVGTLTTSIAPALGPTYGGLLTSTLGWSYIYIFLLPVLAIAAIIGLYAIPEEPVEKTEKLNLPATLALAVMFSSLLLSFNYFEQPIFWLILVIGIGSVLIFYECNKKNPLLDLSVFQNQPFRSCLFGFLVFQAMLLGVSFIIPNFMQIVFKTSASQAGGMMFPGALVGAVFAPISGKILDRLGAKKPILLGLILSLTGWSLLSLLLASGTIYLIIGCHVLFMIGLGLAYSNLMTVGLSAISVEKQSDGNAVFSTLQQFIGAVSTAFAALILNLSQKSASNPAAGTVIGGKLTLLCLLALLILSFVIIFIRLVVLPAKAVD</sequence>
<protein>
    <submittedName>
        <fullName evidence="8">MFS transporter</fullName>
    </submittedName>
</protein>
<keyword evidence="9" id="KW-1185">Reference proteome</keyword>
<feature type="transmembrane region" description="Helical" evidence="6">
    <location>
        <begin position="7"/>
        <end position="27"/>
    </location>
</feature>
<organism evidence="8 9">
    <name type="scientific">Enterococcus larvae</name>
    <dbReference type="NCBI Taxonomy" id="2794352"/>
    <lineage>
        <taxon>Bacteria</taxon>
        <taxon>Bacillati</taxon>
        <taxon>Bacillota</taxon>
        <taxon>Bacilli</taxon>
        <taxon>Lactobacillales</taxon>
        <taxon>Enterococcaceae</taxon>
        <taxon>Enterococcus</taxon>
    </lineage>
</organism>
<dbReference type="SUPFAM" id="SSF103473">
    <property type="entry name" value="MFS general substrate transporter"/>
    <property type="match status" value="1"/>
</dbReference>
<feature type="transmembrane region" description="Helical" evidence="6">
    <location>
        <begin position="425"/>
        <end position="447"/>
    </location>
</feature>
<gene>
    <name evidence="8" type="ORF">I6N96_14030</name>
</gene>
<feature type="transmembrane region" description="Helical" evidence="6">
    <location>
        <begin position="257"/>
        <end position="276"/>
    </location>
</feature>
<evidence type="ECO:0000313" key="9">
    <source>
        <dbReference type="Proteomes" id="UP000673375"/>
    </source>
</evidence>
<dbReference type="Gene3D" id="1.20.1250.20">
    <property type="entry name" value="MFS general substrate transporter like domains"/>
    <property type="match status" value="1"/>
</dbReference>
<dbReference type="InterPro" id="IPR036259">
    <property type="entry name" value="MFS_trans_sf"/>
</dbReference>
<feature type="transmembrane region" description="Helical" evidence="6">
    <location>
        <begin position="79"/>
        <end position="98"/>
    </location>
</feature>
<feature type="transmembrane region" description="Helical" evidence="6">
    <location>
        <begin position="219"/>
        <end position="236"/>
    </location>
</feature>
<feature type="transmembrane region" description="Helical" evidence="6">
    <location>
        <begin position="47"/>
        <end position="67"/>
    </location>
</feature>
<evidence type="ECO:0000256" key="2">
    <source>
        <dbReference type="ARBA" id="ARBA00022448"/>
    </source>
</evidence>
<keyword evidence="4 6" id="KW-1133">Transmembrane helix</keyword>
<feature type="domain" description="Major facilitator superfamily (MFS) profile" evidence="7">
    <location>
        <begin position="1"/>
        <end position="449"/>
    </location>
</feature>
<evidence type="ECO:0000313" key="8">
    <source>
        <dbReference type="EMBL" id="MBP1047399.1"/>
    </source>
</evidence>
<keyword evidence="3 6" id="KW-0812">Transmembrane</keyword>
<comment type="caution">
    <text evidence="8">The sequence shown here is derived from an EMBL/GenBank/DDBJ whole genome shotgun (WGS) entry which is preliminary data.</text>
</comment>